<dbReference type="Proteomes" id="UP001163255">
    <property type="component" value="Chromosome"/>
</dbReference>
<keyword evidence="3" id="KW-1185">Reference proteome</keyword>
<dbReference type="PROSITE" id="PS50943">
    <property type="entry name" value="HTH_CROC1"/>
    <property type="match status" value="1"/>
</dbReference>
<dbReference type="CDD" id="cd00093">
    <property type="entry name" value="HTH_XRE"/>
    <property type="match status" value="1"/>
</dbReference>
<sequence>MTHSFDSRPCTTLATILSFTLRQFRIDEGFSKRAFADRLNISPTAWGKIENGDSVISLQTLNQIHQRFWERPSAFFICAESCAHYLSNNGWEILSKLPEEDSDSLAQYAKEYFTDTNDSKMTTGRTGRSTSILTSRWIPNFIEHAVCRARGEHSPDWK</sequence>
<evidence type="ECO:0000313" key="3">
    <source>
        <dbReference type="Proteomes" id="UP001163255"/>
    </source>
</evidence>
<protein>
    <submittedName>
        <fullName evidence="2">Helix-turn-helix domain-containing protein</fullName>
    </submittedName>
</protein>
<dbReference type="Pfam" id="PF13560">
    <property type="entry name" value="HTH_31"/>
    <property type="match status" value="1"/>
</dbReference>
<dbReference type="InterPro" id="IPR001387">
    <property type="entry name" value="Cro/C1-type_HTH"/>
</dbReference>
<name>A0ABY6H0N4_9GAMM</name>
<dbReference type="EMBL" id="CP103300">
    <property type="protein sequence ID" value="UYM18612.1"/>
    <property type="molecule type" value="Genomic_DNA"/>
</dbReference>
<proteinExistence type="predicted"/>
<gene>
    <name evidence="2" type="ORF">NX720_12155</name>
</gene>
<dbReference type="SMART" id="SM00530">
    <property type="entry name" value="HTH_XRE"/>
    <property type="match status" value="1"/>
</dbReference>
<feature type="domain" description="HTH cro/C1-type" evidence="1">
    <location>
        <begin position="21"/>
        <end position="75"/>
    </location>
</feature>
<dbReference type="SUPFAM" id="SSF47413">
    <property type="entry name" value="lambda repressor-like DNA-binding domains"/>
    <property type="match status" value="1"/>
</dbReference>
<reference evidence="2" key="1">
    <citation type="submission" date="2022-10" db="EMBL/GenBank/DDBJ databases">
        <title>Completed Genome Sequence of two octocoral isolated bacterium, Endozoicomonas euniceicola EF212T and Endozoicomonas gorgoniicola PS125T.</title>
        <authorList>
            <person name="Chiou Y.-J."/>
            <person name="Chen Y.-H."/>
        </authorList>
    </citation>
    <scope>NUCLEOTIDE SEQUENCE</scope>
    <source>
        <strain evidence="2">EF212</strain>
    </source>
</reference>
<dbReference type="Gene3D" id="1.10.260.40">
    <property type="entry name" value="lambda repressor-like DNA-binding domains"/>
    <property type="match status" value="1"/>
</dbReference>
<evidence type="ECO:0000313" key="2">
    <source>
        <dbReference type="EMBL" id="UYM18612.1"/>
    </source>
</evidence>
<accession>A0ABY6H0N4</accession>
<evidence type="ECO:0000259" key="1">
    <source>
        <dbReference type="PROSITE" id="PS50943"/>
    </source>
</evidence>
<organism evidence="2 3">
    <name type="scientific">Endozoicomonas euniceicola</name>
    <dbReference type="NCBI Taxonomy" id="1234143"/>
    <lineage>
        <taxon>Bacteria</taxon>
        <taxon>Pseudomonadati</taxon>
        <taxon>Pseudomonadota</taxon>
        <taxon>Gammaproteobacteria</taxon>
        <taxon>Oceanospirillales</taxon>
        <taxon>Endozoicomonadaceae</taxon>
        <taxon>Endozoicomonas</taxon>
    </lineage>
</organism>
<dbReference type="RefSeq" id="WP_262601367.1">
    <property type="nucleotide sequence ID" value="NZ_CP103300.1"/>
</dbReference>
<dbReference type="InterPro" id="IPR010982">
    <property type="entry name" value="Lambda_DNA-bd_dom_sf"/>
</dbReference>